<evidence type="ECO:0000313" key="2">
    <source>
        <dbReference type="EMBL" id="CCE73307.1"/>
    </source>
</evidence>
<dbReference type="EMBL" id="FO082058">
    <property type="protein sequence ID" value="CCE73307.1"/>
    <property type="molecule type" value="Genomic_DNA"/>
</dbReference>
<dbReference type="InParanoid" id="G8YTQ6"/>
<organism evidence="2 3">
    <name type="scientific">Pichia sorbitophila (strain ATCC MYA-4447 / BCRC 22081 / CBS 7064 / NBRC 10061 / NRRL Y-12695)</name>
    <name type="common">Hybrid yeast</name>
    <dbReference type="NCBI Taxonomy" id="559304"/>
    <lineage>
        <taxon>Eukaryota</taxon>
        <taxon>Fungi</taxon>
        <taxon>Dikarya</taxon>
        <taxon>Ascomycota</taxon>
        <taxon>Saccharomycotina</taxon>
        <taxon>Pichiomycetes</taxon>
        <taxon>Debaryomycetaceae</taxon>
        <taxon>Millerozyma</taxon>
    </lineage>
</organism>
<reference evidence="2" key="1">
    <citation type="submission" date="2011-10" db="EMBL/GenBank/DDBJ databases">
        <authorList>
            <person name="Genoscope - CEA"/>
        </authorList>
    </citation>
    <scope>NUCLEOTIDE SEQUENCE</scope>
    <source>
        <strain evidence="2">CBS 7064</strain>
    </source>
</reference>
<dbReference type="Proteomes" id="UP000005222">
    <property type="component" value="Chromosome A"/>
</dbReference>
<evidence type="ECO:0000313" key="1">
    <source>
        <dbReference type="EMBL" id="CCE72746.1"/>
    </source>
</evidence>
<name>G8YTQ6_PICSO</name>
<dbReference type="AlphaFoldDB" id="G8YTQ6"/>
<gene>
    <name evidence="2" type="primary">Piso0_000340</name>
    <name evidence="1" type="ORF">GNLVRS01_PISO0A07194g</name>
    <name evidence="2" type="ORF">GNLVRS01_PISO0B07261g</name>
</gene>
<proteinExistence type="predicted"/>
<dbReference type="HOGENOM" id="CLU_3175594_0_0_1"/>
<reference evidence="3" key="2">
    <citation type="journal article" date="2012" name="G3 (Bethesda)">
        <title>Pichia sorbitophila, an interspecies yeast hybrid reveals early steps of genome resolution following polyploidization.</title>
        <authorList>
            <person name="Leh Louis V."/>
            <person name="Despons L."/>
            <person name="Friedrich A."/>
            <person name="Martin T."/>
            <person name="Durrens P."/>
            <person name="Casaregola S."/>
            <person name="Neuveglise C."/>
            <person name="Fairhead C."/>
            <person name="Marck C."/>
            <person name="Cruz J.A."/>
            <person name="Straub M.L."/>
            <person name="Kugler V."/>
            <person name="Sacerdot C."/>
            <person name="Uzunov Z."/>
            <person name="Thierry A."/>
            <person name="Weiss S."/>
            <person name="Bleykasten C."/>
            <person name="De Montigny J."/>
            <person name="Jacques N."/>
            <person name="Jung P."/>
            <person name="Lemaire M."/>
            <person name="Mallet S."/>
            <person name="Morel G."/>
            <person name="Richard G.F."/>
            <person name="Sarkar A."/>
            <person name="Savel G."/>
            <person name="Schacherer J."/>
            <person name="Seret M.L."/>
            <person name="Talla E."/>
            <person name="Samson G."/>
            <person name="Jubin C."/>
            <person name="Poulain J."/>
            <person name="Vacherie B."/>
            <person name="Barbe V."/>
            <person name="Pelletier E."/>
            <person name="Sherman D.J."/>
            <person name="Westhof E."/>
            <person name="Weissenbach J."/>
            <person name="Baret P.V."/>
            <person name="Wincker P."/>
            <person name="Gaillardin C."/>
            <person name="Dujon B."/>
            <person name="Souciet J.L."/>
        </authorList>
    </citation>
    <scope>NUCLEOTIDE SEQUENCE [LARGE SCALE GENOMIC DNA]</scope>
    <source>
        <strain evidence="3">ATCC MYA-4447 / BCRC 22081 / CBS 7064 / NBRC 10061 / NRRL Y-12695</strain>
    </source>
</reference>
<accession>G8YTQ6</accession>
<protein>
    <submittedName>
        <fullName evidence="2">Piso0_000340 protein</fullName>
    </submittedName>
</protein>
<evidence type="ECO:0000313" key="3">
    <source>
        <dbReference type="Proteomes" id="UP000005222"/>
    </source>
</evidence>
<keyword evidence="3" id="KW-1185">Reference proteome</keyword>
<sequence length="47" mass="5277">MIHSLYTPGTCLPQKTPSLLLLSHFSGAHLYIVRCMLKRPLLWSGVP</sequence>
<dbReference type="EMBL" id="FO082059">
    <property type="protein sequence ID" value="CCE72746.1"/>
    <property type="molecule type" value="Genomic_DNA"/>
</dbReference>
<dbReference type="Proteomes" id="UP000005222">
    <property type="component" value="Chromosome B"/>
</dbReference>